<accession>A0AA38RVB2</accession>
<evidence type="ECO:0000313" key="2">
    <source>
        <dbReference type="EMBL" id="KAJ9157367.1"/>
    </source>
</evidence>
<gene>
    <name evidence="2" type="ORF">NKR23_g102</name>
</gene>
<dbReference type="EMBL" id="JANBVO010000001">
    <property type="protein sequence ID" value="KAJ9157367.1"/>
    <property type="molecule type" value="Genomic_DNA"/>
</dbReference>
<feature type="region of interest" description="Disordered" evidence="1">
    <location>
        <begin position="63"/>
        <end position="100"/>
    </location>
</feature>
<feature type="region of interest" description="Disordered" evidence="1">
    <location>
        <begin position="1"/>
        <end position="43"/>
    </location>
</feature>
<reference evidence="2" key="1">
    <citation type="submission" date="2022-07" db="EMBL/GenBank/DDBJ databases">
        <title>Fungi with potential for degradation of polypropylene.</title>
        <authorList>
            <person name="Gostincar C."/>
        </authorList>
    </citation>
    <scope>NUCLEOTIDE SEQUENCE</scope>
    <source>
        <strain evidence="2">EXF-13308</strain>
    </source>
</reference>
<protein>
    <submittedName>
        <fullName evidence="2">Uncharacterized protein</fullName>
    </submittedName>
</protein>
<dbReference type="AlphaFoldDB" id="A0AA38RVB2"/>
<evidence type="ECO:0000256" key="1">
    <source>
        <dbReference type="SAM" id="MobiDB-lite"/>
    </source>
</evidence>
<keyword evidence="3" id="KW-1185">Reference proteome</keyword>
<proteinExistence type="predicted"/>
<organism evidence="2 3">
    <name type="scientific">Pleurostoma richardsiae</name>
    <dbReference type="NCBI Taxonomy" id="41990"/>
    <lineage>
        <taxon>Eukaryota</taxon>
        <taxon>Fungi</taxon>
        <taxon>Dikarya</taxon>
        <taxon>Ascomycota</taxon>
        <taxon>Pezizomycotina</taxon>
        <taxon>Sordariomycetes</taxon>
        <taxon>Sordariomycetidae</taxon>
        <taxon>Calosphaeriales</taxon>
        <taxon>Pleurostomataceae</taxon>
        <taxon>Pleurostoma</taxon>
    </lineage>
</organism>
<feature type="compositionally biased region" description="Low complexity" evidence="1">
    <location>
        <begin position="1"/>
        <end position="13"/>
    </location>
</feature>
<name>A0AA38RVB2_9PEZI</name>
<dbReference type="Proteomes" id="UP001174694">
    <property type="component" value="Unassembled WGS sequence"/>
</dbReference>
<evidence type="ECO:0000313" key="3">
    <source>
        <dbReference type="Proteomes" id="UP001174694"/>
    </source>
</evidence>
<comment type="caution">
    <text evidence="2">The sequence shown here is derived from an EMBL/GenBank/DDBJ whole genome shotgun (WGS) entry which is preliminary data.</text>
</comment>
<feature type="region of interest" description="Disordered" evidence="1">
    <location>
        <begin position="140"/>
        <end position="171"/>
    </location>
</feature>
<sequence>MGGQADGSAGADGNVKRKGKEVATVEDGDHELSARQPNDDSLLSKVGQSAAVLSKSLFSGHTAATESLTSVSSTAKSGPSSTKDSHAGETSVARRQPDVGAASVFRSGQTDAHIAAEEAAFSEFLSDTSVFVPTEPVGLQTPWSTQTVGPAEHSVPAQRALHEPSSVEEQQLRDGQDVVNLLANYNEEVLDFDGGVTITESELPKLRAALFGGDAATHQSEAEWDNVLNFIPDFLRTPNDGSHGITPSHEVTIALGVSDPVDAGHIWLEQWHRVLTSYTDEVWGDLGALVQEAREEVKQLEEAKPGQPPPETKALQRLRQILAHLRG</sequence>
<feature type="compositionally biased region" description="Polar residues" evidence="1">
    <location>
        <begin position="63"/>
        <end position="82"/>
    </location>
</feature>